<dbReference type="PROSITE" id="PS00070">
    <property type="entry name" value="ALDEHYDE_DEHYDR_CYS"/>
    <property type="match status" value="1"/>
</dbReference>
<sequence length="448" mass="50302">MRRYFESGATRPYAWRRQQLQNLRQAIKEAETDIYQALYADLKKSPEEAYATETGLVLAEIRHTLKHLAKWMAPKRAGTNPVNVPATSRVYRHPLGVVLVIAPWNYPFQLSLIPLAAALAAGNAVVLKPSELAPATAALIEKILTRLFPPQLVRVIQGDGATIVPSLIRSFRFDHIFFTGSIVVGHAIYRLAAEQLIPVTLELGGKSPVIVEKDANLPVAARRIVVGKFANAGQTCVAPDYLLVHIDVRESLLRHLESSITAFYGAQPKESYDYGKIINEKRFDTLVGYLSGAKIRYGGRYDREALYIEPTLLEEVAPDSPVMREEIFGPLLPVFTYHTMEEAMALVRQHPDPLAFYLFTKDRRVQKAWIDGLAFGGGCINNTDWHFANPHLPFGGIGNSGFGAYHGKYSFDRFTHLKAVMRSPTLIDPAIKYPPFKGKLKWFKWFIR</sequence>
<evidence type="ECO:0000256" key="2">
    <source>
        <dbReference type="ARBA" id="ARBA00023002"/>
    </source>
</evidence>
<protein>
    <recommendedName>
        <fullName evidence="4">Aldehyde dehydrogenase</fullName>
    </recommendedName>
</protein>
<feature type="active site" evidence="5">
    <location>
        <position position="236"/>
    </location>
</feature>
<evidence type="ECO:0000256" key="6">
    <source>
        <dbReference type="PROSITE-ProRule" id="PRU10007"/>
    </source>
</evidence>
<comment type="similarity">
    <text evidence="1 4 7">Belongs to the aldehyde dehydrogenase family.</text>
</comment>
<feature type="active site" evidence="5 6">
    <location>
        <position position="202"/>
    </location>
</feature>
<comment type="caution">
    <text evidence="9">The sequence shown here is derived from an EMBL/GenBank/DDBJ whole genome shotgun (WGS) entry which is preliminary data.</text>
</comment>
<keyword evidence="2 4" id="KW-0560">Oxidoreductase</keyword>
<keyword evidence="3" id="KW-0520">NAD</keyword>
<reference evidence="9" key="2">
    <citation type="submission" date="2020-09" db="EMBL/GenBank/DDBJ databases">
        <authorList>
            <person name="Sun Q."/>
            <person name="Zhou Y."/>
        </authorList>
    </citation>
    <scope>NUCLEOTIDE SEQUENCE</scope>
    <source>
        <strain evidence="9">CGMCC 1.15448</strain>
    </source>
</reference>
<evidence type="ECO:0000256" key="4">
    <source>
        <dbReference type="PIRNR" id="PIRNR036492"/>
    </source>
</evidence>
<evidence type="ECO:0000256" key="1">
    <source>
        <dbReference type="ARBA" id="ARBA00009986"/>
    </source>
</evidence>
<dbReference type="InterPro" id="IPR015590">
    <property type="entry name" value="Aldehyde_DH_dom"/>
</dbReference>
<reference evidence="9" key="1">
    <citation type="journal article" date="2014" name="Int. J. Syst. Evol. Microbiol.">
        <title>Complete genome sequence of Corynebacterium casei LMG S-19264T (=DSM 44701T), isolated from a smear-ripened cheese.</title>
        <authorList>
            <consortium name="US DOE Joint Genome Institute (JGI-PGF)"/>
            <person name="Walter F."/>
            <person name="Albersmeier A."/>
            <person name="Kalinowski J."/>
            <person name="Ruckert C."/>
        </authorList>
    </citation>
    <scope>NUCLEOTIDE SEQUENCE</scope>
    <source>
        <strain evidence="9">CGMCC 1.15448</strain>
    </source>
</reference>
<feature type="domain" description="Aldehyde dehydrogenase" evidence="8">
    <location>
        <begin position="5"/>
        <end position="420"/>
    </location>
</feature>
<dbReference type="GO" id="GO:0004029">
    <property type="term" value="F:aldehyde dehydrogenase (NAD+) activity"/>
    <property type="evidence" value="ECO:0007669"/>
    <property type="project" value="TreeGrafter"/>
</dbReference>
<evidence type="ECO:0000256" key="7">
    <source>
        <dbReference type="RuleBase" id="RU003345"/>
    </source>
</evidence>
<dbReference type="SUPFAM" id="SSF53720">
    <property type="entry name" value="ALDH-like"/>
    <property type="match status" value="1"/>
</dbReference>
<dbReference type="InterPro" id="IPR012394">
    <property type="entry name" value="Aldehyde_DH_NAD(P)"/>
</dbReference>
<dbReference type="GO" id="GO:0005737">
    <property type="term" value="C:cytoplasm"/>
    <property type="evidence" value="ECO:0007669"/>
    <property type="project" value="TreeGrafter"/>
</dbReference>
<dbReference type="Gene3D" id="3.40.605.10">
    <property type="entry name" value="Aldehyde Dehydrogenase, Chain A, domain 1"/>
    <property type="match status" value="1"/>
</dbReference>
<dbReference type="PROSITE" id="PS00687">
    <property type="entry name" value="ALDEHYDE_DEHYDR_GLU"/>
    <property type="match status" value="1"/>
</dbReference>
<dbReference type="AlphaFoldDB" id="A0A8J2UFF9"/>
<keyword evidence="10" id="KW-1185">Reference proteome</keyword>
<evidence type="ECO:0000313" key="9">
    <source>
        <dbReference type="EMBL" id="GGB09462.1"/>
    </source>
</evidence>
<evidence type="ECO:0000259" key="8">
    <source>
        <dbReference type="Pfam" id="PF00171"/>
    </source>
</evidence>
<dbReference type="InterPro" id="IPR016161">
    <property type="entry name" value="Ald_DH/histidinol_DH"/>
</dbReference>
<dbReference type="CDD" id="cd07136">
    <property type="entry name" value="ALDH_YwdH-P39616"/>
    <property type="match status" value="1"/>
</dbReference>
<organism evidence="9 10">
    <name type="scientific">Puia dinghuensis</name>
    <dbReference type="NCBI Taxonomy" id="1792502"/>
    <lineage>
        <taxon>Bacteria</taxon>
        <taxon>Pseudomonadati</taxon>
        <taxon>Bacteroidota</taxon>
        <taxon>Chitinophagia</taxon>
        <taxon>Chitinophagales</taxon>
        <taxon>Chitinophagaceae</taxon>
        <taxon>Puia</taxon>
    </lineage>
</organism>
<dbReference type="InterPro" id="IPR016163">
    <property type="entry name" value="Ald_DH_C"/>
</dbReference>
<dbReference type="Pfam" id="PF00171">
    <property type="entry name" value="Aldedh"/>
    <property type="match status" value="1"/>
</dbReference>
<dbReference type="PANTHER" id="PTHR43570">
    <property type="entry name" value="ALDEHYDE DEHYDROGENASE"/>
    <property type="match status" value="1"/>
</dbReference>
<dbReference type="InterPro" id="IPR029510">
    <property type="entry name" value="Ald_DH_CS_GLU"/>
</dbReference>
<name>A0A8J2UFF9_9BACT</name>
<proteinExistence type="inferred from homology"/>
<accession>A0A8J2UFF9</accession>
<evidence type="ECO:0000313" key="10">
    <source>
        <dbReference type="Proteomes" id="UP000607559"/>
    </source>
</evidence>
<dbReference type="InterPro" id="IPR016160">
    <property type="entry name" value="Ald_DH_CS_CYS"/>
</dbReference>
<dbReference type="FunFam" id="3.40.309.10:FF:000003">
    <property type="entry name" value="Aldehyde dehydrogenase"/>
    <property type="match status" value="1"/>
</dbReference>
<dbReference type="PANTHER" id="PTHR43570:SF16">
    <property type="entry name" value="ALDEHYDE DEHYDROGENASE TYPE III, ISOFORM Q"/>
    <property type="match status" value="1"/>
</dbReference>
<dbReference type="GO" id="GO:0006081">
    <property type="term" value="P:aldehyde metabolic process"/>
    <property type="evidence" value="ECO:0007669"/>
    <property type="project" value="InterPro"/>
</dbReference>
<evidence type="ECO:0000256" key="5">
    <source>
        <dbReference type="PIRSR" id="PIRSR036492-1"/>
    </source>
</evidence>
<dbReference type="InterPro" id="IPR016162">
    <property type="entry name" value="Ald_DH_N"/>
</dbReference>
<evidence type="ECO:0000256" key="3">
    <source>
        <dbReference type="ARBA" id="ARBA00023027"/>
    </source>
</evidence>
<dbReference type="EMBL" id="BMJC01000004">
    <property type="protein sequence ID" value="GGB09462.1"/>
    <property type="molecule type" value="Genomic_DNA"/>
</dbReference>
<dbReference type="FunFam" id="3.40.605.10:FF:000004">
    <property type="entry name" value="Aldehyde dehydrogenase"/>
    <property type="match status" value="1"/>
</dbReference>
<dbReference type="Proteomes" id="UP000607559">
    <property type="component" value="Unassembled WGS sequence"/>
</dbReference>
<dbReference type="PIRSF" id="PIRSF036492">
    <property type="entry name" value="ALDH"/>
    <property type="match status" value="1"/>
</dbReference>
<gene>
    <name evidence="9" type="ORF">GCM10011511_36230</name>
</gene>
<dbReference type="Gene3D" id="3.40.309.10">
    <property type="entry name" value="Aldehyde Dehydrogenase, Chain A, domain 2"/>
    <property type="match status" value="1"/>
</dbReference>